<dbReference type="InterPro" id="IPR001236">
    <property type="entry name" value="Lactate/malate_DH_N"/>
</dbReference>
<dbReference type="AlphaFoldDB" id="A0A1G1XYD7"/>
<evidence type="ECO:0000313" key="13">
    <source>
        <dbReference type="Proteomes" id="UP000178930"/>
    </source>
</evidence>
<reference evidence="12 13" key="1">
    <citation type="journal article" date="2016" name="Nat. Commun.">
        <title>Thousands of microbial genomes shed light on interconnected biogeochemical processes in an aquifer system.</title>
        <authorList>
            <person name="Anantharaman K."/>
            <person name="Brown C.T."/>
            <person name="Hug L.A."/>
            <person name="Sharon I."/>
            <person name="Castelle C.J."/>
            <person name="Probst A.J."/>
            <person name="Thomas B.C."/>
            <person name="Singh A."/>
            <person name="Wilkins M.J."/>
            <person name="Karaoz U."/>
            <person name="Brodie E.L."/>
            <person name="Williams K.H."/>
            <person name="Hubbard S.S."/>
            <person name="Banfield J.F."/>
        </authorList>
    </citation>
    <scope>NUCLEOTIDE SEQUENCE [LARGE SCALE GENOMIC DNA]</scope>
</reference>
<dbReference type="InterPro" id="IPR015955">
    <property type="entry name" value="Lactate_DH/Glyco_Ohase_4_C"/>
</dbReference>
<dbReference type="Gene3D" id="3.40.50.720">
    <property type="entry name" value="NAD(P)-binding Rossmann-like Domain"/>
    <property type="match status" value="1"/>
</dbReference>
<evidence type="ECO:0000259" key="11">
    <source>
        <dbReference type="Pfam" id="PF02866"/>
    </source>
</evidence>
<dbReference type="PRINTS" id="PR00086">
    <property type="entry name" value="LLDHDRGNASE"/>
</dbReference>
<dbReference type="SUPFAM" id="SSF56327">
    <property type="entry name" value="LDH C-terminal domain-like"/>
    <property type="match status" value="1"/>
</dbReference>
<dbReference type="PANTHER" id="PTHR43128">
    <property type="entry name" value="L-2-HYDROXYCARBOXYLATE DEHYDROGENASE (NAD(P)(+))"/>
    <property type="match status" value="1"/>
</dbReference>
<dbReference type="NCBIfam" id="NF004863">
    <property type="entry name" value="PRK06223.1"/>
    <property type="match status" value="1"/>
</dbReference>
<dbReference type="SUPFAM" id="SSF51735">
    <property type="entry name" value="NAD(P)-binding Rossmann-fold domains"/>
    <property type="match status" value="1"/>
</dbReference>
<dbReference type="InterPro" id="IPR001557">
    <property type="entry name" value="L-lactate/malate_DH"/>
</dbReference>
<dbReference type="PROSITE" id="PS00064">
    <property type="entry name" value="L_LDH"/>
    <property type="match status" value="1"/>
</dbReference>
<feature type="domain" description="Lactate/malate dehydrogenase C-terminal" evidence="11">
    <location>
        <begin position="146"/>
        <end position="306"/>
    </location>
</feature>
<feature type="binding site" evidence="7">
    <location>
        <position position="169"/>
    </location>
    <ligand>
        <name>beta-D-fructose 1,6-bisphosphate</name>
        <dbReference type="ChEBI" id="CHEBI:32966"/>
        <note>allosteric activator</note>
    </ligand>
</feature>
<gene>
    <name evidence="7" type="primary">ldh</name>
    <name evidence="12" type="ORF">A2729_00175</name>
</gene>
<feature type="binding site" evidence="7 9">
    <location>
        <position position="36"/>
    </location>
    <ligand>
        <name>NAD(+)</name>
        <dbReference type="ChEBI" id="CHEBI:57540"/>
    </ligand>
</feature>
<comment type="function">
    <text evidence="7">Catalyzes the conversion of lactate to pyruvate.</text>
</comment>
<comment type="similarity">
    <text evidence="2 7">Belongs to the LDH/MDH superfamily. LDH family.</text>
</comment>
<dbReference type="Gene3D" id="3.90.110.10">
    <property type="entry name" value="Lactate dehydrogenase/glycoside hydrolase, family 4, C-terminal"/>
    <property type="match status" value="1"/>
</dbReference>
<dbReference type="NCBIfam" id="TIGR01771">
    <property type="entry name" value="L-LDH-NAD"/>
    <property type="match status" value="1"/>
</dbReference>
<evidence type="ECO:0000259" key="10">
    <source>
        <dbReference type="Pfam" id="PF00056"/>
    </source>
</evidence>
<feature type="binding site" evidence="7">
    <location>
        <position position="89"/>
    </location>
    <ligand>
        <name>substrate</name>
    </ligand>
</feature>
<dbReference type="GO" id="GO:0006096">
    <property type="term" value="P:glycolytic process"/>
    <property type="evidence" value="ECO:0007669"/>
    <property type="project" value="UniProtKB-UniRule"/>
</dbReference>
<dbReference type="UniPathway" id="UPA00554">
    <property type="reaction ID" value="UER00611"/>
</dbReference>
<dbReference type="GO" id="GO:0006089">
    <property type="term" value="P:lactate metabolic process"/>
    <property type="evidence" value="ECO:0007669"/>
    <property type="project" value="TreeGrafter"/>
</dbReference>
<keyword evidence="7" id="KW-0021">Allosteric enzyme</keyword>
<evidence type="ECO:0000256" key="3">
    <source>
        <dbReference type="ARBA" id="ARBA00012967"/>
    </source>
</evidence>
<comment type="activity regulation">
    <text evidence="7">Allosterically activated by fructose 1,6-bisphosphate (FBP).</text>
</comment>
<sequence length="309" mass="33830">MPLKNKVTIIGAGMVGSTAAYSLVASDITEEIALVDINQTLVKCQVMDLQHSMPFWGTTKIKVGSYEDIKDSRVVVVSCGAAQKPGETRIDLVKKNSGIMKEVVPKIFAQNPNVILLMITNPVDVLTYQAVKMFPKKKNKILGSGTILDSARFRFLISQTLKVNTASVHAYIVGEHGDSEVPLWSTAAIGNTPLTHFKQLTATKKKQIFHQARNAAYTIIEGKQSTYYAIGAGINQIIQTILFDKKTVLPLSHLVEGEYGIKDICLSLPVILGAGGIVYHINPEISALEKKQLWRSAQTLKKIAKNITL</sequence>
<dbReference type="InterPro" id="IPR018177">
    <property type="entry name" value="L-lactate_DH_AS"/>
</dbReference>
<comment type="subcellular location">
    <subcellularLocation>
        <location evidence="7">Cytoplasm</location>
    </subcellularLocation>
</comment>
<keyword evidence="7" id="KW-0597">Phosphoprotein</keyword>
<feature type="binding site" evidence="7">
    <location>
        <begin position="80"/>
        <end position="81"/>
    </location>
    <ligand>
        <name>NAD(+)</name>
        <dbReference type="ChEBI" id="CHEBI:57540"/>
    </ligand>
</feature>
<comment type="catalytic activity">
    <reaction evidence="6 7">
        <text>(S)-lactate + NAD(+) = pyruvate + NADH + H(+)</text>
        <dbReference type="Rhea" id="RHEA:23444"/>
        <dbReference type="ChEBI" id="CHEBI:15361"/>
        <dbReference type="ChEBI" id="CHEBI:15378"/>
        <dbReference type="ChEBI" id="CHEBI:16651"/>
        <dbReference type="ChEBI" id="CHEBI:57540"/>
        <dbReference type="ChEBI" id="CHEBI:57945"/>
        <dbReference type="EC" id="1.1.1.27"/>
    </reaction>
</comment>
<evidence type="ECO:0000256" key="2">
    <source>
        <dbReference type="ARBA" id="ARBA00006054"/>
    </source>
</evidence>
<proteinExistence type="inferred from homology"/>
<comment type="caution">
    <text evidence="7">Lacks conserved residue(s) required for the propagation of feature annotation.</text>
</comment>
<evidence type="ECO:0000256" key="4">
    <source>
        <dbReference type="ARBA" id="ARBA00023002"/>
    </source>
</evidence>
<evidence type="ECO:0000256" key="6">
    <source>
        <dbReference type="ARBA" id="ARBA00049258"/>
    </source>
</evidence>
<evidence type="ECO:0000256" key="5">
    <source>
        <dbReference type="ARBA" id="ARBA00023027"/>
    </source>
</evidence>
<organism evidence="12 13">
    <name type="scientific">Candidatus Buchananbacteria bacterium RIFCSPHIGHO2_01_FULL_39_14</name>
    <dbReference type="NCBI Taxonomy" id="1797532"/>
    <lineage>
        <taxon>Bacteria</taxon>
        <taxon>Candidatus Buchananiibacteriota</taxon>
    </lineage>
</organism>
<feature type="binding site" evidence="7">
    <location>
        <begin position="121"/>
        <end position="124"/>
    </location>
    <ligand>
        <name>substrate</name>
    </ligand>
</feature>
<feature type="binding site" evidence="7 9">
    <location>
        <begin position="119"/>
        <end position="121"/>
    </location>
    <ligand>
        <name>NAD(+)</name>
        <dbReference type="ChEBI" id="CHEBI:57540"/>
    </ligand>
</feature>
<feature type="binding site" evidence="9">
    <location>
        <position position="96"/>
    </location>
    <ligand>
        <name>NAD(+)</name>
        <dbReference type="ChEBI" id="CHEBI:57540"/>
    </ligand>
</feature>
<feature type="binding site" evidence="7">
    <location>
        <position position="15"/>
    </location>
    <ligand>
        <name>NAD(+)</name>
        <dbReference type="ChEBI" id="CHEBI:57540"/>
    </ligand>
</feature>
<feature type="active site" description="Proton acceptor" evidence="7 8">
    <location>
        <position position="176"/>
    </location>
</feature>
<dbReference type="Pfam" id="PF02866">
    <property type="entry name" value="Ldh_1_C"/>
    <property type="match status" value="1"/>
</dbReference>
<keyword evidence="4 7" id="KW-0560">Oxidoreductase</keyword>
<keyword evidence="7" id="KW-0963">Cytoplasm</keyword>
<feature type="binding site" evidence="9">
    <location>
        <begin position="11"/>
        <end position="16"/>
    </location>
    <ligand>
        <name>NAD(+)</name>
        <dbReference type="ChEBI" id="CHEBI:57540"/>
    </ligand>
</feature>
<dbReference type="InterPro" id="IPR022383">
    <property type="entry name" value="Lactate/malate_DH_C"/>
</dbReference>
<comment type="subunit">
    <text evidence="7">Homotetramer.</text>
</comment>
<evidence type="ECO:0000256" key="7">
    <source>
        <dbReference type="HAMAP-Rule" id="MF_00488"/>
    </source>
</evidence>
<accession>A0A1G1XYD7</accession>
<dbReference type="STRING" id="1797532.A2729_00175"/>
<dbReference type="EC" id="1.1.1.27" evidence="3 7"/>
<dbReference type="GO" id="GO:0005737">
    <property type="term" value="C:cytoplasm"/>
    <property type="evidence" value="ECO:0007669"/>
    <property type="project" value="UniProtKB-SubCell"/>
</dbReference>
<dbReference type="EMBL" id="MHIB01000014">
    <property type="protein sequence ID" value="OGY44600.1"/>
    <property type="molecule type" value="Genomic_DNA"/>
</dbReference>
<dbReference type="PIRSF" id="PIRSF000102">
    <property type="entry name" value="Lac_mal_DH"/>
    <property type="match status" value="1"/>
</dbReference>
<evidence type="ECO:0000256" key="9">
    <source>
        <dbReference type="PIRSR" id="PIRSR000102-3"/>
    </source>
</evidence>
<comment type="pathway">
    <text evidence="1 7">Fermentation; pyruvate fermentation to lactate; (S)-lactate from pyruvate: step 1/1.</text>
</comment>
<dbReference type="GO" id="GO:0004459">
    <property type="term" value="F:L-lactate dehydrogenase (NAD+) activity"/>
    <property type="evidence" value="ECO:0007669"/>
    <property type="project" value="UniProtKB-UniRule"/>
</dbReference>
<feature type="binding site" evidence="7">
    <location>
        <position position="66"/>
    </location>
    <ligand>
        <name>NAD(+)</name>
        <dbReference type="ChEBI" id="CHEBI:57540"/>
    </ligand>
</feature>
<dbReference type="HAMAP" id="MF_00488">
    <property type="entry name" value="Lactate_dehydrog"/>
    <property type="match status" value="1"/>
</dbReference>
<protein>
    <recommendedName>
        <fullName evidence="3 7">L-lactate dehydrogenase</fullName>
        <shortName evidence="7">L-LDH</shortName>
        <ecNumber evidence="3 7">1.1.1.27</ecNumber>
    </recommendedName>
</protein>
<evidence type="ECO:0000256" key="1">
    <source>
        <dbReference type="ARBA" id="ARBA00004843"/>
    </source>
</evidence>
<feature type="binding site" evidence="7">
    <location>
        <position position="226"/>
    </location>
    <ligand>
        <name>substrate</name>
    </ligand>
</feature>
<dbReference type="Pfam" id="PF00056">
    <property type="entry name" value="Ldh_1_N"/>
    <property type="match status" value="1"/>
</dbReference>
<evidence type="ECO:0000256" key="8">
    <source>
        <dbReference type="PIRSR" id="PIRSR000102-1"/>
    </source>
</evidence>
<evidence type="ECO:0000313" key="12">
    <source>
        <dbReference type="EMBL" id="OGY44600.1"/>
    </source>
</evidence>
<feature type="domain" description="Lactate/malate dehydrogenase N-terminal" evidence="10">
    <location>
        <begin position="6"/>
        <end position="143"/>
    </location>
</feature>
<feature type="modified residue" description="Phosphotyrosine" evidence="7">
    <location>
        <position position="217"/>
    </location>
</feature>
<name>A0A1G1XYD7_9BACT</name>
<feature type="binding site" evidence="7">
    <location>
        <position position="144"/>
    </location>
    <ligand>
        <name>NAD(+)</name>
        <dbReference type="ChEBI" id="CHEBI:57540"/>
    </ligand>
</feature>
<dbReference type="Proteomes" id="UP000178930">
    <property type="component" value="Unassembled WGS sequence"/>
</dbReference>
<dbReference type="InterPro" id="IPR036291">
    <property type="entry name" value="NAD(P)-bd_dom_sf"/>
</dbReference>
<feature type="binding site" evidence="7">
    <location>
        <position position="83"/>
    </location>
    <ligand>
        <name>substrate</name>
    </ligand>
</feature>
<feature type="binding site" evidence="7">
    <location>
        <position position="154"/>
    </location>
    <ligand>
        <name>beta-D-fructose 1,6-bisphosphate</name>
        <dbReference type="ChEBI" id="CHEBI:32966"/>
        <note>allosteric activator</note>
    </ligand>
</feature>
<dbReference type="InterPro" id="IPR011304">
    <property type="entry name" value="L-lactate_DH"/>
</dbReference>
<dbReference type="NCBIfam" id="NF000824">
    <property type="entry name" value="PRK00066.1"/>
    <property type="match status" value="1"/>
</dbReference>
<dbReference type="PANTHER" id="PTHR43128:SF16">
    <property type="entry name" value="L-LACTATE DEHYDROGENASE"/>
    <property type="match status" value="1"/>
</dbReference>
<feature type="binding site" evidence="7">
    <location>
        <begin position="149"/>
        <end position="152"/>
    </location>
    <ligand>
        <name>substrate</name>
    </ligand>
</feature>
<comment type="caution">
    <text evidence="12">The sequence shown here is derived from an EMBL/GenBank/DDBJ whole genome shotgun (WGS) entry which is preliminary data.</text>
</comment>
<keyword evidence="5 7" id="KW-0520">NAD</keyword>